<dbReference type="PANTHER" id="PTHR14614:SF132">
    <property type="entry name" value="PROTEIN-LYSINE METHYLTRANSFERASE C42C1.13"/>
    <property type="match status" value="1"/>
</dbReference>
<dbReference type="Proteomes" id="UP001271007">
    <property type="component" value="Unassembled WGS sequence"/>
</dbReference>
<organism evidence="2 3">
    <name type="scientific">Extremus antarcticus</name>
    <dbReference type="NCBI Taxonomy" id="702011"/>
    <lineage>
        <taxon>Eukaryota</taxon>
        <taxon>Fungi</taxon>
        <taxon>Dikarya</taxon>
        <taxon>Ascomycota</taxon>
        <taxon>Pezizomycotina</taxon>
        <taxon>Dothideomycetes</taxon>
        <taxon>Dothideomycetidae</taxon>
        <taxon>Mycosphaerellales</taxon>
        <taxon>Extremaceae</taxon>
        <taxon>Extremus</taxon>
    </lineage>
</organism>
<reference evidence="2" key="1">
    <citation type="submission" date="2023-04" db="EMBL/GenBank/DDBJ databases">
        <title>Black Yeasts Isolated from many extreme environments.</title>
        <authorList>
            <person name="Coleine C."/>
            <person name="Stajich J.E."/>
            <person name="Selbmann L."/>
        </authorList>
    </citation>
    <scope>NUCLEOTIDE SEQUENCE</scope>
    <source>
        <strain evidence="2">CCFEE 5312</strain>
    </source>
</reference>
<dbReference type="Pfam" id="PF10294">
    <property type="entry name" value="Methyltransf_16"/>
    <property type="match status" value="1"/>
</dbReference>
<dbReference type="CDD" id="cd02440">
    <property type="entry name" value="AdoMet_MTases"/>
    <property type="match status" value="1"/>
</dbReference>
<dbReference type="InterPro" id="IPR019410">
    <property type="entry name" value="Methyltransf_16"/>
</dbReference>
<evidence type="ECO:0000313" key="2">
    <source>
        <dbReference type="EMBL" id="KAK3048479.1"/>
    </source>
</evidence>
<feature type="region of interest" description="Disordered" evidence="1">
    <location>
        <begin position="357"/>
        <end position="383"/>
    </location>
</feature>
<proteinExistence type="predicted"/>
<evidence type="ECO:0000256" key="1">
    <source>
        <dbReference type="SAM" id="MobiDB-lite"/>
    </source>
</evidence>
<accession>A0AAJ0G5R4</accession>
<comment type="caution">
    <text evidence="2">The sequence shown here is derived from an EMBL/GenBank/DDBJ whole genome shotgun (WGS) entry which is preliminary data.</text>
</comment>
<dbReference type="PANTHER" id="PTHR14614">
    <property type="entry name" value="HEPATOCELLULAR CARCINOMA-ASSOCIATED ANTIGEN"/>
    <property type="match status" value="1"/>
</dbReference>
<dbReference type="InterPro" id="IPR029063">
    <property type="entry name" value="SAM-dependent_MTases_sf"/>
</dbReference>
<dbReference type="GO" id="GO:0005829">
    <property type="term" value="C:cytosol"/>
    <property type="evidence" value="ECO:0007669"/>
    <property type="project" value="TreeGrafter"/>
</dbReference>
<keyword evidence="3" id="KW-1185">Reference proteome</keyword>
<dbReference type="EMBL" id="JAWDJX010000048">
    <property type="protein sequence ID" value="KAK3048479.1"/>
    <property type="molecule type" value="Genomic_DNA"/>
</dbReference>
<dbReference type="AlphaFoldDB" id="A0AAJ0G5R4"/>
<feature type="compositionally biased region" description="Basic and acidic residues" evidence="1">
    <location>
        <begin position="367"/>
        <end position="383"/>
    </location>
</feature>
<name>A0AAJ0G5R4_9PEZI</name>
<protein>
    <submittedName>
        <fullName evidence="2">Uncharacterized protein</fullName>
    </submittedName>
</protein>
<dbReference type="Gene3D" id="3.40.50.150">
    <property type="entry name" value="Vaccinia Virus protein VP39"/>
    <property type="match status" value="1"/>
</dbReference>
<sequence length="383" mass="41937">MHYIRFLSPPRVQIDRGNILLKAVLTITTDLGETYYPQNIELVATIRASEHDGDIYLRRRIPWKGESGARSVPVVFQLTHQDVEWPACMHVSVPAHSSAKLSGFLPPIVDIWSGPMNPTKGLMSSGHRVERRFLSLSEREVGLLEDAGDSIARHLWDGSQALAQHFDQMISLSTPSMPGLEHLFLSATYRKLHVLELGCGCGTVGISLAQTVPDCDVLLTDLPEVEDLVTANIARMNGAMGAKVSFSPLDWEDSLPRRLQNRANDLIVVSECTYNTDTLQPLVSTLVNLTNRSPKAMIVVATKTRHESEAAFFDLMREQGLVEDGSARIKLPGLPGTGFADAATDIGLHVFRGGGDEALAGGRPGSGRKERRERAELRRGTTG</sequence>
<dbReference type="GO" id="GO:0008757">
    <property type="term" value="F:S-adenosylmethionine-dependent methyltransferase activity"/>
    <property type="evidence" value="ECO:0007669"/>
    <property type="project" value="UniProtKB-ARBA"/>
</dbReference>
<evidence type="ECO:0000313" key="3">
    <source>
        <dbReference type="Proteomes" id="UP001271007"/>
    </source>
</evidence>
<dbReference type="SUPFAM" id="SSF53335">
    <property type="entry name" value="S-adenosyl-L-methionine-dependent methyltransferases"/>
    <property type="match status" value="1"/>
</dbReference>
<gene>
    <name evidence="2" type="ORF">LTR09_010143</name>
</gene>